<keyword evidence="1" id="KW-1133">Transmembrane helix</keyword>
<evidence type="ECO:0000313" key="2">
    <source>
        <dbReference type="EMBL" id="KAK7601330.1"/>
    </source>
</evidence>
<protein>
    <submittedName>
        <fullName evidence="2">Uncharacterized protein</fullName>
    </submittedName>
</protein>
<dbReference type="EMBL" id="JBBCAQ010000010">
    <property type="protein sequence ID" value="KAK7601330.1"/>
    <property type="molecule type" value="Genomic_DNA"/>
</dbReference>
<keyword evidence="1" id="KW-0472">Membrane</keyword>
<sequence length="79" mass="8801">MVSCLWRGAANPIKISRSHIKRTSSKFTVNPHALPNLSITPLFDFDFHLCPAPPQPCLVVFVALSPLWILLGYLNCVIN</sequence>
<dbReference type="AlphaFoldDB" id="A0AAN9TRB5"/>
<comment type="caution">
    <text evidence="2">The sequence shown here is derived from an EMBL/GenBank/DDBJ whole genome shotgun (WGS) entry which is preliminary data.</text>
</comment>
<name>A0AAN9TRB5_9HEMI</name>
<dbReference type="Proteomes" id="UP001367676">
    <property type="component" value="Unassembled WGS sequence"/>
</dbReference>
<gene>
    <name evidence="2" type="ORF">V9T40_008771</name>
</gene>
<accession>A0AAN9TRB5</accession>
<reference evidence="2 3" key="1">
    <citation type="submission" date="2024-03" db="EMBL/GenBank/DDBJ databases">
        <title>Adaptation during the transition from Ophiocordyceps entomopathogen to insect associate is accompanied by gene loss and intensified selection.</title>
        <authorList>
            <person name="Ward C.M."/>
            <person name="Onetto C.A."/>
            <person name="Borneman A.R."/>
        </authorList>
    </citation>
    <scope>NUCLEOTIDE SEQUENCE [LARGE SCALE GENOMIC DNA]</scope>
    <source>
        <strain evidence="2">AWRI1</strain>
        <tissue evidence="2">Single Adult Female</tissue>
    </source>
</reference>
<evidence type="ECO:0000313" key="3">
    <source>
        <dbReference type="Proteomes" id="UP001367676"/>
    </source>
</evidence>
<proteinExistence type="predicted"/>
<feature type="transmembrane region" description="Helical" evidence="1">
    <location>
        <begin position="58"/>
        <end position="78"/>
    </location>
</feature>
<organism evidence="2 3">
    <name type="scientific">Parthenolecanium corni</name>
    <dbReference type="NCBI Taxonomy" id="536013"/>
    <lineage>
        <taxon>Eukaryota</taxon>
        <taxon>Metazoa</taxon>
        <taxon>Ecdysozoa</taxon>
        <taxon>Arthropoda</taxon>
        <taxon>Hexapoda</taxon>
        <taxon>Insecta</taxon>
        <taxon>Pterygota</taxon>
        <taxon>Neoptera</taxon>
        <taxon>Paraneoptera</taxon>
        <taxon>Hemiptera</taxon>
        <taxon>Sternorrhyncha</taxon>
        <taxon>Coccoidea</taxon>
        <taxon>Coccidae</taxon>
        <taxon>Parthenolecanium</taxon>
    </lineage>
</organism>
<keyword evidence="3" id="KW-1185">Reference proteome</keyword>
<keyword evidence="1" id="KW-0812">Transmembrane</keyword>
<evidence type="ECO:0000256" key="1">
    <source>
        <dbReference type="SAM" id="Phobius"/>
    </source>
</evidence>